<dbReference type="PANTHER" id="PTHR33653">
    <property type="entry name" value="RIBONUCLEASE VAPC2"/>
    <property type="match status" value="1"/>
</dbReference>
<evidence type="ECO:0000256" key="1">
    <source>
        <dbReference type="ARBA" id="ARBA00001946"/>
    </source>
</evidence>
<evidence type="ECO:0000313" key="9">
    <source>
        <dbReference type="EMBL" id="PWK26307.1"/>
    </source>
</evidence>
<sequence length="130" mass="14677">MGKSYLIDTNVFTKYIQGELSEKGDELLDNIFNTFSCKISVITRIELLSWNTNPTTLSLIEEFINISEEFGLTEDVIGKTSEIRRNLKVRLPDAVIAATAFVNDLILISDNDSDFGKIPSLRYINPTKLK</sequence>
<feature type="domain" description="PIN" evidence="8">
    <location>
        <begin position="5"/>
        <end position="119"/>
    </location>
</feature>
<dbReference type="GO" id="GO:0004518">
    <property type="term" value="F:nuclease activity"/>
    <property type="evidence" value="ECO:0007669"/>
    <property type="project" value="UniProtKB-KW"/>
</dbReference>
<dbReference type="PANTHER" id="PTHR33653:SF1">
    <property type="entry name" value="RIBONUCLEASE VAPC2"/>
    <property type="match status" value="1"/>
</dbReference>
<evidence type="ECO:0000256" key="7">
    <source>
        <dbReference type="ARBA" id="ARBA00038093"/>
    </source>
</evidence>
<keyword evidence="3" id="KW-0540">Nuclease</keyword>
<keyword evidence="10" id="KW-1185">Reference proteome</keyword>
<dbReference type="Pfam" id="PF01850">
    <property type="entry name" value="PIN"/>
    <property type="match status" value="1"/>
</dbReference>
<keyword evidence="4" id="KW-0479">Metal-binding</keyword>
<comment type="caution">
    <text evidence="9">The sequence shown here is derived from an EMBL/GenBank/DDBJ whole genome shotgun (WGS) entry which is preliminary data.</text>
</comment>
<evidence type="ECO:0000313" key="10">
    <source>
        <dbReference type="Proteomes" id="UP000245489"/>
    </source>
</evidence>
<dbReference type="RefSeq" id="WP_109743208.1">
    <property type="nucleotide sequence ID" value="NZ_QGGO01000012.1"/>
</dbReference>
<dbReference type="GO" id="GO:0046872">
    <property type="term" value="F:metal ion binding"/>
    <property type="evidence" value="ECO:0007669"/>
    <property type="project" value="UniProtKB-KW"/>
</dbReference>
<dbReference type="OrthoDB" id="676982at2"/>
<keyword evidence="2" id="KW-1277">Toxin-antitoxin system</keyword>
<keyword evidence="5" id="KW-0378">Hydrolase</keyword>
<reference evidence="9 10" key="1">
    <citation type="submission" date="2018-05" db="EMBL/GenBank/DDBJ databases">
        <title>Genomic Encyclopedia of Archaeal and Bacterial Type Strains, Phase II (KMG-II): from individual species to whole genera.</title>
        <authorList>
            <person name="Goeker M."/>
        </authorList>
    </citation>
    <scope>NUCLEOTIDE SEQUENCE [LARGE SCALE GENOMIC DNA]</scope>
    <source>
        <strain evidence="9 10">DSM 22214</strain>
    </source>
</reference>
<dbReference type="CDD" id="cd18738">
    <property type="entry name" value="PIN_VapC4-5_FitB-like"/>
    <property type="match status" value="1"/>
</dbReference>
<name>A0A316E6G6_9BACT</name>
<evidence type="ECO:0000256" key="6">
    <source>
        <dbReference type="ARBA" id="ARBA00022842"/>
    </source>
</evidence>
<evidence type="ECO:0000256" key="5">
    <source>
        <dbReference type="ARBA" id="ARBA00022801"/>
    </source>
</evidence>
<dbReference type="Proteomes" id="UP000245489">
    <property type="component" value="Unassembled WGS sequence"/>
</dbReference>
<keyword evidence="6" id="KW-0460">Magnesium</keyword>
<evidence type="ECO:0000259" key="8">
    <source>
        <dbReference type="Pfam" id="PF01850"/>
    </source>
</evidence>
<dbReference type="AlphaFoldDB" id="A0A316E6G6"/>
<dbReference type="GO" id="GO:0016787">
    <property type="term" value="F:hydrolase activity"/>
    <property type="evidence" value="ECO:0007669"/>
    <property type="project" value="UniProtKB-KW"/>
</dbReference>
<evidence type="ECO:0000256" key="2">
    <source>
        <dbReference type="ARBA" id="ARBA00022649"/>
    </source>
</evidence>
<accession>A0A316E6G6</accession>
<dbReference type="InterPro" id="IPR050556">
    <property type="entry name" value="Type_II_TA_system_RNase"/>
</dbReference>
<proteinExistence type="inferred from homology"/>
<dbReference type="InterPro" id="IPR029060">
    <property type="entry name" value="PIN-like_dom_sf"/>
</dbReference>
<comment type="similarity">
    <text evidence="7">Belongs to the PINc/VapC protein family.</text>
</comment>
<evidence type="ECO:0000256" key="4">
    <source>
        <dbReference type="ARBA" id="ARBA00022723"/>
    </source>
</evidence>
<organism evidence="9 10">
    <name type="scientific">Arcicella aurantiaca</name>
    <dbReference type="NCBI Taxonomy" id="591202"/>
    <lineage>
        <taxon>Bacteria</taxon>
        <taxon>Pseudomonadati</taxon>
        <taxon>Bacteroidota</taxon>
        <taxon>Cytophagia</taxon>
        <taxon>Cytophagales</taxon>
        <taxon>Flectobacillaceae</taxon>
        <taxon>Arcicella</taxon>
    </lineage>
</organism>
<dbReference type="EMBL" id="QGGO01000012">
    <property type="protein sequence ID" value="PWK26307.1"/>
    <property type="molecule type" value="Genomic_DNA"/>
</dbReference>
<protein>
    <recommendedName>
        <fullName evidence="8">PIN domain-containing protein</fullName>
    </recommendedName>
</protein>
<dbReference type="Gene3D" id="3.40.50.1010">
    <property type="entry name" value="5'-nuclease"/>
    <property type="match status" value="1"/>
</dbReference>
<evidence type="ECO:0000256" key="3">
    <source>
        <dbReference type="ARBA" id="ARBA00022722"/>
    </source>
</evidence>
<comment type="cofactor">
    <cofactor evidence="1">
        <name>Mg(2+)</name>
        <dbReference type="ChEBI" id="CHEBI:18420"/>
    </cofactor>
</comment>
<gene>
    <name evidence="9" type="ORF">LV89_02478</name>
</gene>
<dbReference type="InterPro" id="IPR002716">
    <property type="entry name" value="PIN_dom"/>
</dbReference>
<dbReference type="SUPFAM" id="SSF88723">
    <property type="entry name" value="PIN domain-like"/>
    <property type="match status" value="1"/>
</dbReference>